<feature type="region of interest" description="Disordered" evidence="8">
    <location>
        <begin position="146"/>
        <end position="216"/>
    </location>
</feature>
<sequence length="462" mass="52035">MEKWDIKTLQKNREARSNRHSRENPSFSSTLLDTIYRSIDEPNTGEGVSRREEQQHLIFYKETTKKKQSTTAAAAAAAAATTTSGRHGLFKEDREHEIMSLRRACLIEKWMEKKVTDKSLPVRRNSMADFDTKKSSYNRNEFLLNSSSSSSDSSCGGGFSSSESESMYGSKSRSSSSCYSMHRPKPIRTSISSEKVQFEQRNHHNSQKTKHENSFVKTKSKALKIYGDLKKVRQPISPGGRLASFLNSLFNAGHVKKSKIDGLGVERKPSYDLGAERKSSSKSGQQGHSNSSSTCSSASSFSRSCLRKTPLSRSERSGIGSNNGDVAKRSVRFCPVSVIVDEDCRPCGQKTLHEAEPGLMAAEKAAKPPTIEDIRFECCVMEVDDDDEHRRRVEQVARDYLLLKNYQKKNVEEEDDDAESYASSDLFELDTAGVEERYREELPVYETTFFDRNRAISNRLIL</sequence>
<name>A0A5E4F7N3_PRUDU</name>
<evidence type="ECO:0000256" key="7">
    <source>
        <dbReference type="ARBA" id="ARBA00023294"/>
    </source>
</evidence>
<dbReference type="OMA" id="QSNCFRE"/>
<dbReference type="PANTHER" id="PTHR33541">
    <property type="entry name" value="PROTEIN BIG GRAIN 1-LIKE A-RELATED"/>
    <property type="match status" value="1"/>
</dbReference>
<evidence type="ECO:0000313" key="10">
    <source>
        <dbReference type="Proteomes" id="UP000327085"/>
    </source>
</evidence>
<protein>
    <submittedName>
        <fullName evidence="9">PREDICTED: BIG GRAIN 1</fullName>
    </submittedName>
</protein>
<feature type="compositionally biased region" description="Basic and acidic residues" evidence="8">
    <location>
        <begin position="1"/>
        <end position="23"/>
    </location>
</feature>
<evidence type="ECO:0000256" key="2">
    <source>
        <dbReference type="ARBA" id="ARBA00004236"/>
    </source>
</evidence>
<dbReference type="EMBL" id="CABIKO010000077">
    <property type="protein sequence ID" value="VVA23995.1"/>
    <property type="molecule type" value="Genomic_DNA"/>
</dbReference>
<reference evidence="10" key="1">
    <citation type="journal article" date="2020" name="Plant J.">
        <title>Transposons played a major role in the diversification between the closely related almond and peach genomes: results from the almond genome sequence.</title>
        <authorList>
            <person name="Alioto T."/>
            <person name="Alexiou K.G."/>
            <person name="Bardil A."/>
            <person name="Barteri F."/>
            <person name="Castanera R."/>
            <person name="Cruz F."/>
            <person name="Dhingra A."/>
            <person name="Duval H."/>
            <person name="Fernandez I Marti A."/>
            <person name="Frias L."/>
            <person name="Galan B."/>
            <person name="Garcia J.L."/>
            <person name="Howad W."/>
            <person name="Gomez-Garrido J."/>
            <person name="Gut M."/>
            <person name="Julca I."/>
            <person name="Morata J."/>
            <person name="Puigdomenech P."/>
            <person name="Ribeca P."/>
            <person name="Rubio Cabetas M.J."/>
            <person name="Vlasova A."/>
            <person name="Wirthensohn M."/>
            <person name="Garcia-Mas J."/>
            <person name="Gabaldon T."/>
            <person name="Casacuberta J.M."/>
            <person name="Arus P."/>
        </authorList>
    </citation>
    <scope>NUCLEOTIDE SEQUENCE [LARGE SCALE GENOMIC DNA]</scope>
    <source>
        <strain evidence="10">cv. Texas</strain>
    </source>
</reference>
<dbReference type="PANTHER" id="PTHR33541:SF28">
    <property type="entry name" value="PROTEIN BIG GRAIN 1-LIKE A"/>
    <property type="match status" value="1"/>
</dbReference>
<evidence type="ECO:0000256" key="4">
    <source>
        <dbReference type="ARBA" id="ARBA00022448"/>
    </source>
</evidence>
<keyword evidence="7" id="KW-0927">Auxin signaling pathway</keyword>
<gene>
    <name evidence="9" type="ORF">ALMOND_2B020834</name>
</gene>
<dbReference type="InParanoid" id="A0A5E4F7N3"/>
<evidence type="ECO:0000256" key="6">
    <source>
        <dbReference type="ARBA" id="ARBA00023136"/>
    </source>
</evidence>
<feature type="region of interest" description="Disordered" evidence="8">
    <location>
        <begin position="272"/>
        <end position="299"/>
    </location>
</feature>
<proteinExistence type="inferred from homology"/>
<comment type="similarity">
    <text evidence="3">Belongs to the BIG GRAIN 1 (BG1) plant protein family.</text>
</comment>
<keyword evidence="4" id="KW-0813">Transport</keyword>
<dbReference type="Proteomes" id="UP000327085">
    <property type="component" value="Chromosome 3"/>
</dbReference>
<comment type="subcellular location">
    <subcellularLocation>
        <location evidence="2">Cell membrane</location>
    </subcellularLocation>
</comment>
<evidence type="ECO:0000256" key="8">
    <source>
        <dbReference type="SAM" id="MobiDB-lite"/>
    </source>
</evidence>
<evidence type="ECO:0000256" key="5">
    <source>
        <dbReference type="ARBA" id="ARBA00022475"/>
    </source>
</evidence>
<evidence type="ECO:0000256" key="1">
    <source>
        <dbReference type="ARBA" id="ARBA00002281"/>
    </source>
</evidence>
<feature type="region of interest" description="Disordered" evidence="8">
    <location>
        <begin position="1"/>
        <end position="27"/>
    </location>
</feature>
<feature type="compositionally biased region" description="Low complexity" evidence="8">
    <location>
        <begin position="146"/>
        <end position="180"/>
    </location>
</feature>
<accession>A0A5E4F7N3</accession>
<comment type="function">
    <text evidence="1">Involved in auxin transport. Regulator of the auxin signaling pathway.</text>
</comment>
<dbReference type="InterPro" id="IPR039621">
    <property type="entry name" value="BG1-like"/>
</dbReference>
<dbReference type="Gramene" id="VVA23995">
    <property type="protein sequence ID" value="VVA23995"/>
    <property type="gene ID" value="Prudul26B020834"/>
</dbReference>
<dbReference type="GO" id="GO:0009734">
    <property type="term" value="P:auxin-activated signaling pathway"/>
    <property type="evidence" value="ECO:0007669"/>
    <property type="project" value="UniProtKB-KW"/>
</dbReference>
<evidence type="ECO:0000256" key="3">
    <source>
        <dbReference type="ARBA" id="ARBA00010067"/>
    </source>
</evidence>
<keyword evidence="5" id="KW-1003">Cell membrane</keyword>
<keyword evidence="6" id="KW-0472">Membrane</keyword>
<dbReference type="AlphaFoldDB" id="A0A5E4F7N3"/>
<evidence type="ECO:0000313" key="9">
    <source>
        <dbReference type="EMBL" id="VVA23995.1"/>
    </source>
</evidence>
<dbReference type="GO" id="GO:0005886">
    <property type="term" value="C:plasma membrane"/>
    <property type="evidence" value="ECO:0007669"/>
    <property type="project" value="UniProtKB-SubCell"/>
</dbReference>
<organism evidence="9 10">
    <name type="scientific">Prunus dulcis</name>
    <name type="common">Almond</name>
    <name type="synonym">Amygdalus dulcis</name>
    <dbReference type="NCBI Taxonomy" id="3755"/>
    <lineage>
        <taxon>Eukaryota</taxon>
        <taxon>Viridiplantae</taxon>
        <taxon>Streptophyta</taxon>
        <taxon>Embryophyta</taxon>
        <taxon>Tracheophyta</taxon>
        <taxon>Spermatophyta</taxon>
        <taxon>Magnoliopsida</taxon>
        <taxon>eudicotyledons</taxon>
        <taxon>Gunneridae</taxon>
        <taxon>Pentapetalae</taxon>
        <taxon>rosids</taxon>
        <taxon>fabids</taxon>
        <taxon>Rosales</taxon>
        <taxon>Rosaceae</taxon>
        <taxon>Amygdaloideae</taxon>
        <taxon>Amygdaleae</taxon>
        <taxon>Prunus</taxon>
    </lineage>
</organism>
<feature type="compositionally biased region" description="Low complexity" evidence="8">
    <location>
        <begin position="281"/>
        <end position="299"/>
    </location>
</feature>